<evidence type="ECO:0000313" key="4">
    <source>
        <dbReference type="EMBL" id="PMQ19432.1"/>
    </source>
</evidence>
<evidence type="ECO:0000259" key="2">
    <source>
        <dbReference type="Pfam" id="PF03551"/>
    </source>
</evidence>
<evidence type="ECO:0000313" key="5">
    <source>
        <dbReference type="Proteomes" id="UP000235739"/>
    </source>
</evidence>
<evidence type="ECO:0008006" key="6">
    <source>
        <dbReference type="Google" id="ProtNLM"/>
    </source>
</evidence>
<evidence type="ECO:0000256" key="1">
    <source>
        <dbReference type="SAM" id="Coils"/>
    </source>
</evidence>
<accession>A0A2N7RZX0</accession>
<comment type="caution">
    <text evidence="4">The sequence shown here is derived from an EMBL/GenBank/DDBJ whole genome shotgun (WGS) entry which is preliminary data.</text>
</comment>
<dbReference type="InterPro" id="IPR005149">
    <property type="entry name" value="Tscrpt_reg_PadR_N"/>
</dbReference>
<dbReference type="InterPro" id="IPR018309">
    <property type="entry name" value="Tscrpt_reg_PadR_C"/>
</dbReference>
<name>A0A2N7RZX0_9MICC</name>
<organism evidence="4 5">
    <name type="scientific">Glutamicibacter arilaitensis</name>
    <dbReference type="NCBI Taxonomy" id="256701"/>
    <lineage>
        <taxon>Bacteria</taxon>
        <taxon>Bacillati</taxon>
        <taxon>Actinomycetota</taxon>
        <taxon>Actinomycetes</taxon>
        <taxon>Micrococcales</taxon>
        <taxon>Micrococcaceae</taxon>
        <taxon>Glutamicibacter</taxon>
    </lineage>
</organism>
<dbReference type="SUPFAM" id="SSF46785">
    <property type="entry name" value="Winged helix' DNA-binding domain"/>
    <property type="match status" value="1"/>
</dbReference>
<dbReference type="Pfam" id="PF10400">
    <property type="entry name" value="Vir_act_alpha_C"/>
    <property type="match status" value="1"/>
</dbReference>
<dbReference type="InterPro" id="IPR036388">
    <property type="entry name" value="WH-like_DNA-bd_sf"/>
</dbReference>
<proteinExistence type="predicted"/>
<feature type="domain" description="Transcription regulator PadR N-terminal" evidence="2">
    <location>
        <begin position="7"/>
        <end position="80"/>
    </location>
</feature>
<protein>
    <recommendedName>
        <fullName evidence="6">PadR family transcriptional regulator</fullName>
    </recommendedName>
</protein>
<dbReference type="EMBL" id="PNQX01000002">
    <property type="protein sequence ID" value="PMQ19432.1"/>
    <property type="molecule type" value="Genomic_DNA"/>
</dbReference>
<keyword evidence="1" id="KW-0175">Coiled coil</keyword>
<dbReference type="AlphaFoldDB" id="A0A2N7RZX0"/>
<dbReference type="PANTHER" id="PTHR43252:SF6">
    <property type="entry name" value="NEGATIVE TRANSCRIPTION REGULATOR PADR"/>
    <property type="match status" value="1"/>
</dbReference>
<dbReference type="Pfam" id="PF03551">
    <property type="entry name" value="PadR"/>
    <property type="match status" value="1"/>
</dbReference>
<dbReference type="PANTHER" id="PTHR43252">
    <property type="entry name" value="TRANSCRIPTIONAL REGULATOR YQJI"/>
    <property type="match status" value="1"/>
</dbReference>
<sequence length="193" mass="22407">MSLRNALLSLLTVEPMTGYDLYKVFESSVGHVWHAPDSQIYPELKRMESEGLIAGQDVPWGPRGKKRQYTITRDGVTQFKDWMNTPLEYARTRDPAHLKAAYLEWAEPEAAREQMRGHIAHHRSLLNQWQERIAELEQGSNSMLTKRLKNTPREEWEATVAYKRFTYEGLIARAEAEIQWATRGLELIDLLNP</sequence>
<dbReference type="RefSeq" id="WP_102598620.1">
    <property type="nucleotide sequence ID" value="NZ_JABUYH010000012.1"/>
</dbReference>
<dbReference type="InterPro" id="IPR036390">
    <property type="entry name" value="WH_DNA-bd_sf"/>
</dbReference>
<dbReference type="Gene3D" id="1.10.10.10">
    <property type="entry name" value="Winged helix-like DNA-binding domain superfamily/Winged helix DNA-binding domain"/>
    <property type="match status" value="1"/>
</dbReference>
<feature type="coiled-coil region" evidence="1">
    <location>
        <begin position="119"/>
        <end position="146"/>
    </location>
</feature>
<dbReference type="Proteomes" id="UP000235739">
    <property type="component" value="Unassembled WGS sequence"/>
</dbReference>
<reference evidence="4 5" key="1">
    <citation type="journal article" date="2017" name="Elife">
        <title>Extensive horizontal gene transfer in cheese-associated bacteria.</title>
        <authorList>
            <person name="Bonham K.S."/>
            <person name="Wolfe B.E."/>
            <person name="Dutton R.J."/>
        </authorList>
    </citation>
    <scope>NUCLEOTIDE SEQUENCE [LARGE SCALE GENOMIC DNA]</scope>
    <source>
        <strain evidence="4 5">JB182</strain>
    </source>
</reference>
<feature type="domain" description="Transcription regulator PadR C-terminal" evidence="3">
    <location>
        <begin position="92"/>
        <end position="188"/>
    </location>
</feature>
<evidence type="ECO:0000259" key="3">
    <source>
        <dbReference type="Pfam" id="PF10400"/>
    </source>
</evidence>
<gene>
    <name evidence="4" type="ORF">CIK84_12125</name>
</gene>